<evidence type="ECO:0000313" key="2">
    <source>
        <dbReference type="Proteomes" id="UP000828390"/>
    </source>
</evidence>
<reference evidence="1" key="2">
    <citation type="submission" date="2020-11" db="EMBL/GenBank/DDBJ databases">
        <authorList>
            <person name="McCartney M.A."/>
            <person name="Auch B."/>
            <person name="Kono T."/>
            <person name="Mallez S."/>
            <person name="Becker A."/>
            <person name="Gohl D.M."/>
            <person name="Silverstein K.A.T."/>
            <person name="Koren S."/>
            <person name="Bechman K.B."/>
            <person name="Herman A."/>
            <person name="Abrahante J.E."/>
            <person name="Garbe J."/>
        </authorList>
    </citation>
    <scope>NUCLEOTIDE SEQUENCE</scope>
    <source>
        <strain evidence="1">Duluth1</strain>
        <tissue evidence="1">Whole animal</tissue>
    </source>
</reference>
<comment type="caution">
    <text evidence="1">The sequence shown here is derived from an EMBL/GenBank/DDBJ whole genome shotgun (WGS) entry which is preliminary data.</text>
</comment>
<dbReference type="EMBL" id="JAIWYP010000003">
    <property type="protein sequence ID" value="KAH3850801.1"/>
    <property type="molecule type" value="Genomic_DNA"/>
</dbReference>
<protein>
    <submittedName>
        <fullName evidence="1">Uncharacterized protein</fullName>
    </submittedName>
</protein>
<gene>
    <name evidence="1" type="ORF">DPMN_093274</name>
</gene>
<evidence type="ECO:0000313" key="1">
    <source>
        <dbReference type="EMBL" id="KAH3850801.1"/>
    </source>
</evidence>
<dbReference type="AlphaFoldDB" id="A0A9D4R0R1"/>
<accession>A0A9D4R0R1</accession>
<keyword evidence="2" id="KW-1185">Reference proteome</keyword>
<dbReference type="Proteomes" id="UP000828390">
    <property type="component" value="Unassembled WGS sequence"/>
</dbReference>
<organism evidence="1 2">
    <name type="scientific">Dreissena polymorpha</name>
    <name type="common">Zebra mussel</name>
    <name type="synonym">Mytilus polymorpha</name>
    <dbReference type="NCBI Taxonomy" id="45954"/>
    <lineage>
        <taxon>Eukaryota</taxon>
        <taxon>Metazoa</taxon>
        <taxon>Spiralia</taxon>
        <taxon>Lophotrochozoa</taxon>
        <taxon>Mollusca</taxon>
        <taxon>Bivalvia</taxon>
        <taxon>Autobranchia</taxon>
        <taxon>Heteroconchia</taxon>
        <taxon>Euheterodonta</taxon>
        <taxon>Imparidentia</taxon>
        <taxon>Neoheterodontei</taxon>
        <taxon>Myida</taxon>
        <taxon>Dreissenoidea</taxon>
        <taxon>Dreissenidae</taxon>
        <taxon>Dreissena</taxon>
    </lineage>
</organism>
<proteinExistence type="predicted"/>
<name>A0A9D4R0R1_DREPO</name>
<sequence length="53" mass="5905">MPCIFLHSSMRYSSVRLNSVFGECGGEVPCSSYQSCTMGSQREHTDRLQRSSA</sequence>
<reference evidence="1" key="1">
    <citation type="journal article" date="2019" name="bioRxiv">
        <title>The Genome of the Zebra Mussel, Dreissena polymorpha: A Resource for Invasive Species Research.</title>
        <authorList>
            <person name="McCartney M.A."/>
            <person name="Auch B."/>
            <person name="Kono T."/>
            <person name="Mallez S."/>
            <person name="Zhang Y."/>
            <person name="Obille A."/>
            <person name="Becker A."/>
            <person name="Abrahante J.E."/>
            <person name="Garbe J."/>
            <person name="Badalamenti J.P."/>
            <person name="Herman A."/>
            <person name="Mangelson H."/>
            <person name="Liachko I."/>
            <person name="Sullivan S."/>
            <person name="Sone E.D."/>
            <person name="Koren S."/>
            <person name="Silverstein K.A.T."/>
            <person name="Beckman K.B."/>
            <person name="Gohl D.M."/>
        </authorList>
    </citation>
    <scope>NUCLEOTIDE SEQUENCE</scope>
    <source>
        <strain evidence="1">Duluth1</strain>
        <tissue evidence="1">Whole animal</tissue>
    </source>
</reference>